<feature type="region of interest" description="Disordered" evidence="1">
    <location>
        <begin position="64"/>
        <end position="115"/>
    </location>
</feature>
<feature type="region of interest" description="Disordered" evidence="1">
    <location>
        <begin position="169"/>
        <end position="199"/>
    </location>
</feature>
<dbReference type="AlphaFoldDB" id="A0A9Q1BAM7"/>
<evidence type="ECO:0000256" key="1">
    <source>
        <dbReference type="SAM" id="MobiDB-lite"/>
    </source>
</evidence>
<protein>
    <submittedName>
        <fullName evidence="2">Uncharacterized protein</fullName>
    </submittedName>
</protein>
<evidence type="ECO:0000313" key="3">
    <source>
        <dbReference type="Proteomes" id="UP001152320"/>
    </source>
</evidence>
<dbReference type="EMBL" id="JAIZAY010000392">
    <property type="protein sequence ID" value="KAJ8018393.1"/>
    <property type="molecule type" value="Genomic_DNA"/>
</dbReference>
<organism evidence="2 3">
    <name type="scientific">Holothuria leucospilota</name>
    <name type="common">Black long sea cucumber</name>
    <name type="synonym">Mertensiothuria leucospilota</name>
    <dbReference type="NCBI Taxonomy" id="206669"/>
    <lineage>
        <taxon>Eukaryota</taxon>
        <taxon>Metazoa</taxon>
        <taxon>Echinodermata</taxon>
        <taxon>Eleutherozoa</taxon>
        <taxon>Echinozoa</taxon>
        <taxon>Holothuroidea</taxon>
        <taxon>Aspidochirotacea</taxon>
        <taxon>Aspidochirotida</taxon>
        <taxon>Holothuriidae</taxon>
        <taxon>Holothuria</taxon>
    </lineage>
</organism>
<dbReference type="Proteomes" id="UP001152320">
    <property type="component" value="Unassembled WGS sequence"/>
</dbReference>
<dbReference type="Gene3D" id="2.40.70.10">
    <property type="entry name" value="Acid Proteases"/>
    <property type="match status" value="1"/>
</dbReference>
<feature type="compositionally biased region" description="Basic and acidic residues" evidence="1">
    <location>
        <begin position="64"/>
        <end position="75"/>
    </location>
</feature>
<name>A0A9Q1BAM7_HOLLE</name>
<reference evidence="2" key="1">
    <citation type="submission" date="2021-10" db="EMBL/GenBank/DDBJ databases">
        <title>Tropical sea cucumber genome reveals ecological adaptation and Cuvierian tubules defense mechanism.</title>
        <authorList>
            <person name="Chen T."/>
        </authorList>
    </citation>
    <scope>NUCLEOTIDE SEQUENCE</scope>
    <source>
        <strain evidence="2">Nanhai2018</strain>
        <tissue evidence="2">Muscle</tissue>
    </source>
</reference>
<feature type="compositionally biased region" description="Polar residues" evidence="1">
    <location>
        <begin position="79"/>
        <end position="89"/>
    </location>
</feature>
<evidence type="ECO:0000313" key="2">
    <source>
        <dbReference type="EMBL" id="KAJ8018393.1"/>
    </source>
</evidence>
<accession>A0A9Q1BAM7</accession>
<feature type="compositionally biased region" description="Polar residues" evidence="1">
    <location>
        <begin position="104"/>
        <end position="115"/>
    </location>
</feature>
<comment type="caution">
    <text evidence="2">The sequence shown here is derived from an EMBL/GenBank/DDBJ whole genome shotgun (WGS) entry which is preliminary data.</text>
</comment>
<gene>
    <name evidence="2" type="ORF">HOLleu_43636</name>
</gene>
<proteinExistence type="predicted"/>
<sequence length="199" mass="21518">MKILSSEKAVWVAAKSTRSRPTQSQAKTHPIKVCAEGVVINTIVAKRTAPLGRTLEKLQKAKSFRESLSNEKDKGQYSAGRNVSSAQQMDNDDTTDGNEFFVGVTNTPGKPPKNNSWTVNLSIEGKPVTVQIDTGAQCTNVMSQKTYSTFSKERSGASIRIQIWGGGAGDIHDKAQTNPFGFEEGASSYRPFTPPPPAL</sequence>
<keyword evidence="3" id="KW-1185">Reference proteome</keyword>
<dbReference type="InterPro" id="IPR021109">
    <property type="entry name" value="Peptidase_aspartic_dom_sf"/>
</dbReference>